<dbReference type="Pfam" id="PF14327">
    <property type="entry name" value="CSTF2_hinge"/>
    <property type="match status" value="1"/>
</dbReference>
<comment type="caution">
    <text evidence="6">The sequence shown here is derived from an EMBL/GenBank/DDBJ whole genome shotgun (WGS) entry which is preliminary data.</text>
</comment>
<evidence type="ECO:0000313" key="7">
    <source>
        <dbReference type="Proteomes" id="UP001306508"/>
    </source>
</evidence>
<name>A0AAN7W6S3_9SACH</name>
<dbReference type="InterPro" id="IPR025742">
    <property type="entry name" value="CSTF2_hinge"/>
</dbReference>
<dbReference type="GO" id="GO:0003729">
    <property type="term" value="F:mRNA binding"/>
    <property type="evidence" value="ECO:0007669"/>
    <property type="project" value="TreeGrafter"/>
</dbReference>
<sequence length="415" mass="46529">MATDPRRRRSTHLLTPDNLTTCIQVTNIPNDWTSDTVTSVIAGSGRIIDITTKNDPRTGKLAYINYDYVSSRECQEAYDMLIKIEKFPCKLEKIIPPNYKERLDDMVKGVIKPSLELKRDAYPWSYSLELPFQMITAIPLPRKPNPQHNKDSNIVFPDILSKASQHLPAFKEYLLKAKDDDAISISLSKIPPLQLIEIISNLKILANQGNSKKDQLSQFLWNNNNLIIPIAQALLEMGFFTEDIVSNVLRNINFNNNNNSGNGSGNNTSNPSTISNTPLPIYNNMSNNQNNINNNNNKILMGATPSQMVVPGMVPPPVPFGFPGDMTSQSYMPAMNNNITIPIMNTNTIANNNNNNNNNSNNSNNNSAIPPLTTPIIIEQQEMIKQVLALTDDQLTQLPVDQQRMVHNLRKDYLV</sequence>
<organism evidence="6 7">
    <name type="scientific">Arxiozyma heterogenica</name>
    <dbReference type="NCBI Taxonomy" id="278026"/>
    <lineage>
        <taxon>Eukaryota</taxon>
        <taxon>Fungi</taxon>
        <taxon>Dikarya</taxon>
        <taxon>Ascomycota</taxon>
        <taxon>Saccharomycotina</taxon>
        <taxon>Saccharomycetes</taxon>
        <taxon>Saccharomycetales</taxon>
        <taxon>Saccharomycetaceae</taxon>
        <taxon>Arxiozyma</taxon>
    </lineage>
</organism>
<dbReference type="PANTHER" id="PTHR45735">
    <property type="entry name" value="CLEAVAGE STIMULATION FACTOR SUBUNIT 2"/>
    <property type="match status" value="1"/>
</dbReference>
<evidence type="ECO:0000256" key="3">
    <source>
        <dbReference type="SAM" id="MobiDB-lite"/>
    </source>
</evidence>
<dbReference type="InterPro" id="IPR038192">
    <property type="entry name" value="CSTF_C_sf"/>
</dbReference>
<evidence type="ECO:0000259" key="5">
    <source>
        <dbReference type="Pfam" id="PF14327"/>
    </source>
</evidence>
<dbReference type="EMBL" id="JAWIZZ010000002">
    <property type="protein sequence ID" value="KAK5782479.1"/>
    <property type="molecule type" value="Genomic_DNA"/>
</dbReference>
<keyword evidence="7" id="KW-1185">Reference proteome</keyword>
<dbReference type="GO" id="GO:0031124">
    <property type="term" value="P:mRNA 3'-end processing"/>
    <property type="evidence" value="ECO:0007669"/>
    <property type="project" value="InterPro"/>
</dbReference>
<dbReference type="Gene3D" id="1.10.20.70">
    <property type="entry name" value="Transcription termination and cleavage factor, C-terminal domain"/>
    <property type="match status" value="1"/>
</dbReference>
<dbReference type="GO" id="GO:0005847">
    <property type="term" value="C:mRNA cleavage and polyadenylation specificity factor complex"/>
    <property type="evidence" value="ECO:0007669"/>
    <property type="project" value="TreeGrafter"/>
</dbReference>
<dbReference type="Proteomes" id="UP001306508">
    <property type="component" value="Unassembled WGS sequence"/>
</dbReference>
<feature type="domain" description="Cleavage stimulation factor subunit 2 hinge" evidence="5">
    <location>
        <begin position="176"/>
        <end position="249"/>
    </location>
</feature>
<keyword evidence="2" id="KW-0539">Nucleus</keyword>
<accession>A0AAN7W6S3</accession>
<dbReference type="InterPro" id="IPR026896">
    <property type="entry name" value="CSTF_C"/>
</dbReference>
<proteinExistence type="predicted"/>
<dbReference type="Pfam" id="PF14304">
    <property type="entry name" value="CSTF_C"/>
    <property type="match status" value="1"/>
</dbReference>
<comment type="subcellular location">
    <subcellularLocation>
        <location evidence="1">Nucleus</location>
    </subcellularLocation>
</comment>
<evidence type="ECO:0000313" key="6">
    <source>
        <dbReference type="EMBL" id="KAK5782479.1"/>
    </source>
</evidence>
<reference evidence="7" key="1">
    <citation type="submission" date="2023-07" db="EMBL/GenBank/DDBJ databases">
        <title>A draft genome of Kazachstania heterogenica Y-27499.</title>
        <authorList>
            <person name="Donic C."/>
            <person name="Kralova J.S."/>
            <person name="Fidel L."/>
            <person name="Ben-Dor S."/>
            <person name="Jung S."/>
        </authorList>
    </citation>
    <scope>NUCLEOTIDE SEQUENCE [LARGE SCALE GENOMIC DNA]</scope>
    <source>
        <strain evidence="7">Y27499</strain>
    </source>
</reference>
<evidence type="ECO:0000259" key="4">
    <source>
        <dbReference type="Pfam" id="PF14304"/>
    </source>
</evidence>
<protein>
    <recommendedName>
        <fullName evidence="8">RRM domain-containing protein</fullName>
    </recommendedName>
</protein>
<evidence type="ECO:0000256" key="2">
    <source>
        <dbReference type="ARBA" id="ARBA00023242"/>
    </source>
</evidence>
<gene>
    <name evidence="6" type="ORF">RI543_000032</name>
</gene>
<evidence type="ECO:0000256" key="1">
    <source>
        <dbReference type="ARBA" id="ARBA00004123"/>
    </source>
</evidence>
<dbReference type="PANTHER" id="PTHR45735:SF11">
    <property type="entry name" value="PROTEIN PTI1"/>
    <property type="match status" value="1"/>
</dbReference>
<dbReference type="AlphaFoldDB" id="A0AAN7W6S3"/>
<evidence type="ECO:0008006" key="8">
    <source>
        <dbReference type="Google" id="ProtNLM"/>
    </source>
</evidence>
<feature type="domain" description="Transcription termination and cleavage factor C-terminal" evidence="4">
    <location>
        <begin position="379"/>
        <end position="411"/>
    </location>
</feature>
<dbReference type="SUPFAM" id="SSF54928">
    <property type="entry name" value="RNA-binding domain, RBD"/>
    <property type="match status" value="1"/>
</dbReference>
<feature type="region of interest" description="Disordered" evidence="3">
    <location>
        <begin position="257"/>
        <end position="278"/>
    </location>
</feature>
<dbReference type="InterPro" id="IPR035979">
    <property type="entry name" value="RBD_domain_sf"/>
</dbReference>